<proteinExistence type="predicted"/>
<reference evidence="1" key="1">
    <citation type="submission" date="2015-08" db="UniProtKB">
        <authorList>
            <consortium name="WormBaseParasite"/>
        </authorList>
    </citation>
    <scope>IDENTIFICATION</scope>
</reference>
<organism evidence="1">
    <name type="scientific">Strongyloides stercoralis</name>
    <name type="common">Threadworm</name>
    <dbReference type="NCBI Taxonomy" id="6248"/>
    <lineage>
        <taxon>Eukaryota</taxon>
        <taxon>Metazoa</taxon>
        <taxon>Ecdysozoa</taxon>
        <taxon>Nematoda</taxon>
        <taxon>Chromadorea</taxon>
        <taxon>Rhabditida</taxon>
        <taxon>Tylenchina</taxon>
        <taxon>Panagrolaimomorpha</taxon>
        <taxon>Strongyloidoidea</taxon>
        <taxon>Strongyloididae</taxon>
        <taxon>Strongyloides</taxon>
    </lineage>
</organism>
<sequence length="43" mass="5470">NIFLNKQKYIVFFSTHFTRQRFKKKRLRFLLTRNRNQIININN</sequence>
<evidence type="ECO:0000313" key="1">
    <source>
        <dbReference type="WBParaSite" id="SSTP_0000951050.1"/>
    </source>
</evidence>
<accession>A0A0K0EJ60</accession>
<dbReference type="WBParaSite" id="SSTP_0000951050.1">
    <property type="protein sequence ID" value="SSTP_0000951050.1"/>
    <property type="gene ID" value="SSTP_0000951050"/>
</dbReference>
<protein>
    <submittedName>
        <fullName evidence="1">Ribosomal protein L32</fullName>
    </submittedName>
</protein>
<dbReference type="AlphaFoldDB" id="A0A0K0EJ60"/>
<name>A0A0K0EJ60_STRER</name>